<name>A0A8J3ZFZ4_9ACTN</name>
<proteinExistence type="predicted"/>
<dbReference type="InterPro" id="IPR009057">
    <property type="entry name" value="Homeodomain-like_sf"/>
</dbReference>
<feature type="region of interest" description="Disordered" evidence="1">
    <location>
        <begin position="71"/>
        <end position="129"/>
    </location>
</feature>
<protein>
    <submittedName>
        <fullName evidence="2">Uncharacterized protein</fullName>
    </submittedName>
</protein>
<feature type="region of interest" description="Disordered" evidence="1">
    <location>
        <begin position="1"/>
        <end position="30"/>
    </location>
</feature>
<evidence type="ECO:0000256" key="1">
    <source>
        <dbReference type="SAM" id="MobiDB-lite"/>
    </source>
</evidence>
<dbReference type="EMBL" id="BOPG01000089">
    <property type="protein sequence ID" value="GIJ63181.1"/>
    <property type="molecule type" value="Genomic_DNA"/>
</dbReference>
<organism evidence="2 3">
    <name type="scientific">Virgisporangium aurantiacum</name>
    <dbReference type="NCBI Taxonomy" id="175570"/>
    <lineage>
        <taxon>Bacteria</taxon>
        <taxon>Bacillati</taxon>
        <taxon>Actinomycetota</taxon>
        <taxon>Actinomycetes</taxon>
        <taxon>Micromonosporales</taxon>
        <taxon>Micromonosporaceae</taxon>
        <taxon>Virgisporangium</taxon>
    </lineage>
</organism>
<evidence type="ECO:0000313" key="2">
    <source>
        <dbReference type="EMBL" id="GIJ63181.1"/>
    </source>
</evidence>
<gene>
    <name evidence="2" type="ORF">Vau01_106970</name>
</gene>
<keyword evidence="3" id="KW-1185">Reference proteome</keyword>
<feature type="compositionally biased region" description="Low complexity" evidence="1">
    <location>
        <begin position="7"/>
        <end position="25"/>
    </location>
</feature>
<sequence length="178" mass="19107">MSGFTVTITPTGTGRGARAGQTSGSKTTIQVDTTGGIARVTELTVHTDGSGLSQQDLPIVDLAALVAALTPPAPTAPDTPSSTQVSAQPSRRRRTRNPAAEAPKKSTQRRQRGRVADQTPTRKTARTSRAYRRMPEQADVVAAWNDSRSTIQVADHFGVPRHTATSWLRRLRQTGVIE</sequence>
<dbReference type="Proteomes" id="UP000612585">
    <property type="component" value="Unassembled WGS sequence"/>
</dbReference>
<dbReference type="AlphaFoldDB" id="A0A8J3ZFZ4"/>
<evidence type="ECO:0000313" key="3">
    <source>
        <dbReference type="Proteomes" id="UP000612585"/>
    </source>
</evidence>
<comment type="caution">
    <text evidence="2">The sequence shown here is derived from an EMBL/GenBank/DDBJ whole genome shotgun (WGS) entry which is preliminary data.</text>
</comment>
<accession>A0A8J3ZFZ4</accession>
<dbReference type="SUPFAM" id="SSF46689">
    <property type="entry name" value="Homeodomain-like"/>
    <property type="match status" value="1"/>
</dbReference>
<reference evidence="2" key="1">
    <citation type="submission" date="2021-01" db="EMBL/GenBank/DDBJ databases">
        <title>Whole genome shotgun sequence of Virgisporangium aurantiacum NBRC 16421.</title>
        <authorList>
            <person name="Komaki H."/>
            <person name="Tamura T."/>
        </authorList>
    </citation>
    <scope>NUCLEOTIDE SEQUENCE</scope>
    <source>
        <strain evidence="2">NBRC 16421</strain>
    </source>
</reference>